<dbReference type="SUPFAM" id="SSF53067">
    <property type="entry name" value="Actin-like ATPase domain"/>
    <property type="match status" value="2"/>
</dbReference>
<dbReference type="GO" id="GO:0002949">
    <property type="term" value="P:tRNA threonylcarbamoyladenosine modification"/>
    <property type="evidence" value="ECO:0007669"/>
    <property type="project" value="InterPro"/>
</dbReference>
<dbReference type="EMBL" id="VSSQ01030426">
    <property type="protein sequence ID" value="MPM80956.1"/>
    <property type="molecule type" value="Genomic_DNA"/>
</dbReference>
<evidence type="ECO:0000313" key="2">
    <source>
        <dbReference type="EMBL" id="MPM80956.1"/>
    </source>
</evidence>
<organism evidence="2">
    <name type="scientific">bioreactor metagenome</name>
    <dbReference type="NCBI Taxonomy" id="1076179"/>
    <lineage>
        <taxon>unclassified sequences</taxon>
        <taxon>metagenomes</taxon>
        <taxon>ecological metagenomes</taxon>
    </lineage>
</organism>
<evidence type="ECO:0000259" key="1">
    <source>
        <dbReference type="Pfam" id="PF00814"/>
    </source>
</evidence>
<comment type="caution">
    <text evidence="2">The sequence shown here is derived from an EMBL/GenBank/DDBJ whole genome shotgun (WGS) entry which is preliminary data.</text>
</comment>
<reference evidence="2" key="1">
    <citation type="submission" date="2019-08" db="EMBL/GenBank/DDBJ databases">
        <authorList>
            <person name="Kucharzyk K."/>
            <person name="Murdoch R.W."/>
            <person name="Higgins S."/>
            <person name="Loffler F."/>
        </authorList>
    </citation>
    <scope>NUCLEOTIDE SEQUENCE</scope>
</reference>
<protein>
    <submittedName>
        <fullName evidence="2">tRNA threonylcarbamoyladenosine biosynthesis protein TsaB</fullName>
    </submittedName>
</protein>
<gene>
    <name evidence="2" type="primary">tsaB_20</name>
    <name evidence="2" type="ORF">SDC9_128007</name>
</gene>
<feature type="domain" description="Gcp-like" evidence="1">
    <location>
        <begin position="34"/>
        <end position="153"/>
    </location>
</feature>
<dbReference type="PANTHER" id="PTHR11735">
    <property type="entry name" value="TRNA N6-ADENOSINE THREONYLCARBAMOYLTRANSFERASE"/>
    <property type="match status" value="1"/>
</dbReference>
<dbReference type="CDD" id="cd24032">
    <property type="entry name" value="ASKHA_NBD_TsaB"/>
    <property type="match status" value="1"/>
</dbReference>
<dbReference type="NCBIfam" id="TIGR03725">
    <property type="entry name" value="T6A_YeaZ"/>
    <property type="match status" value="1"/>
</dbReference>
<dbReference type="InterPro" id="IPR000905">
    <property type="entry name" value="Gcp-like_dom"/>
</dbReference>
<dbReference type="InterPro" id="IPR022496">
    <property type="entry name" value="T6A_TsaB"/>
</dbReference>
<dbReference type="Pfam" id="PF00814">
    <property type="entry name" value="TsaD"/>
    <property type="match status" value="1"/>
</dbReference>
<dbReference type="InterPro" id="IPR043129">
    <property type="entry name" value="ATPase_NBD"/>
</dbReference>
<name>A0A645CUZ2_9ZZZZ</name>
<sequence>MVILYIETSTNVCSVALSEASKCIFKTSNFDGMNHAALLSLFIEEALSSLKKENKKLDAVAVSSGPGSYTGLRIGVSTAKGLCYGLGIPLIAVSTLETMTQAAILSVGTSDHFLFAPMIDARRMEVYTAFYDAQLHKTREISADIIDENSYRETLASQNVYFFGNGAEKCKAVITHPNAHFIDNIVPLAENMIPMAERAYAENCFEDVAYFEPFYLKEFYTTATKKNL</sequence>
<dbReference type="AlphaFoldDB" id="A0A645CUZ2"/>
<dbReference type="PANTHER" id="PTHR11735:SF11">
    <property type="entry name" value="TRNA THREONYLCARBAMOYLADENOSINE BIOSYNTHESIS PROTEIN TSAB"/>
    <property type="match status" value="1"/>
</dbReference>
<dbReference type="Gene3D" id="3.30.420.40">
    <property type="match status" value="2"/>
</dbReference>
<proteinExistence type="predicted"/>
<accession>A0A645CUZ2</accession>
<dbReference type="GO" id="GO:0005829">
    <property type="term" value="C:cytosol"/>
    <property type="evidence" value="ECO:0007669"/>
    <property type="project" value="TreeGrafter"/>
</dbReference>